<proteinExistence type="predicted"/>
<evidence type="ECO:0000313" key="3">
    <source>
        <dbReference type="Proteomes" id="UP001302020"/>
    </source>
</evidence>
<sequence>MTNEEEQVESVAKLYAKATENDWRTVQSAAQHAQADRPVAAGEEPVGGQASTEASSSASPMTTAETVKLMNVARSILVNENGSVG</sequence>
<dbReference type="EMBL" id="CP126172">
    <property type="protein sequence ID" value="WOS39115.1"/>
    <property type="molecule type" value="Genomic_DNA"/>
</dbReference>
<evidence type="ECO:0000313" key="2">
    <source>
        <dbReference type="EMBL" id="WOS39115.1"/>
    </source>
</evidence>
<evidence type="ECO:0000256" key="1">
    <source>
        <dbReference type="SAM" id="MobiDB-lite"/>
    </source>
</evidence>
<accession>A0ABZ0JH64</accession>
<name>A0ABZ0JH64_9XANT</name>
<gene>
    <name evidence="2" type="ORF">QN243_11700</name>
</gene>
<feature type="region of interest" description="Disordered" evidence="1">
    <location>
        <begin position="25"/>
        <end position="63"/>
    </location>
</feature>
<feature type="compositionally biased region" description="Polar residues" evidence="1">
    <location>
        <begin position="49"/>
        <end position="63"/>
    </location>
</feature>
<keyword evidence="3" id="KW-1185">Reference proteome</keyword>
<dbReference type="Proteomes" id="UP001302020">
    <property type="component" value="Chromosome"/>
</dbReference>
<organism evidence="2 3">
    <name type="scientific">Xanthomonas rydalmerensis</name>
    <dbReference type="NCBI Taxonomy" id="3046274"/>
    <lineage>
        <taxon>Bacteria</taxon>
        <taxon>Pseudomonadati</taxon>
        <taxon>Pseudomonadota</taxon>
        <taxon>Gammaproteobacteria</taxon>
        <taxon>Lysobacterales</taxon>
        <taxon>Lysobacteraceae</taxon>
        <taxon>Xanthomonas</taxon>
    </lineage>
</organism>
<dbReference type="RefSeq" id="WP_160969572.1">
    <property type="nucleotide sequence ID" value="NZ_CP126170.1"/>
</dbReference>
<protein>
    <submittedName>
        <fullName evidence="2">Uncharacterized protein</fullName>
    </submittedName>
</protein>
<reference evidence="2 3" key="1">
    <citation type="submission" date="2023-05" db="EMBL/GenBank/DDBJ databases">
        <title>Xanthomonas rydalmerenesis sp. nov., a novel Xanthomonas species isolated from Fragaria x ananassa.</title>
        <authorList>
            <person name="McKnight D.J.E."/>
            <person name="Wong-Bajracharya J."/>
            <person name="Okoh E.B."/>
            <person name="Snijders F."/>
            <person name="Lidbetter F."/>
            <person name="Webster J."/>
            <person name="Djordjevic S.P."/>
            <person name="Bogema D.R."/>
            <person name="Chapman T.A."/>
        </authorList>
    </citation>
    <scope>NUCLEOTIDE SEQUENCE [LARGE SCALE GENOMIC DNA]</scope>
    <source>
        <strain evidence="2 3">DAR34883</strain>
    </source>
</reference>